<dbReference type="PROSITE" id="PS50086">
    <property type="entry name" value="TBC_RABGAP"/>
    <property type="match status" value="1"/>
</dbReference>
<evidence type="ECO:0000313" key="4">
    <source>
        <dbReference type="Proteomes" id="UP000288716"/>
    </source>
</evidence>
<dbReference type="EMBL" id="NCKV01051329">
    <property type="protein sequence ID" value="RWS07406.1"/>
    <property type="molecule type" value="Genomic_DNA"/>
</dbReference>
<dbReference type="SUPFAM" id="SSF47923">
    <property type="entry name" value="Ypt/Rab-GAP domain of gyp1p"/>
    <property type="match status" value="1"/>
</dbReference>
<protein>
    <submittedName>
        <fullName evidence="3">TBC1 domain family member 13-like protein</fullName>
    </submittedName>
</protein>
<dbReference type="GO" id="GO:0005096">
    <property type="term" value="F:GTPase activator activity"/>
    <property type="evidence" value="ECO:0007669"/>
    <property type="project" value="UniProtKB-KW"/>
</dbReference>
<proteinExistence type="predicted"/>
<feature type="non-terminal residue" evidence="3">
    <location>
        <position position="157"/>
    </location>
</feature>
<dbReference type="Gene3D" id="1.10.8.270">
    <property type="entry name" value="putative rabgap domain of human tbc1 domain family member 14 like domains"/>
    <property type="match status" value="1"/>
</dbReference>
<organism evidence="3 4">
    <name type="scientific">Leptotrombidium deliense</name>
    <dbReference type="NCBI Taxonomy" id="299467"/>
    <lineage>
        <taxon>Eukaryota</taxon>
        <taxon>Metazoa</taxon>
        <taxon>Ecdysozoa</taxon>
        <taxon>Arthropoda</taxon>
        <taxon>Chelicerata</taxon>
        <taxon>Arachnida</taxon>
        <taxon>Acari</taxon>
        <taxon>Acariformes</taxon>
        <taxon>Trombidiformes</taxon>
        <taxon>Prostigmata</taxon>
        <taxon>Anystina</taxon>
        <taxon>Parasitengona</taxon>
        <taxon>Trombiculoidea</taxon>
        <taxon>Trombiculidae</taxon>
        <taxon>Leptotrombidium</taxon>
    </lineage>
</organism>
<evidence type="ECO:0000259" key="2">
    <source>
        <dbReference type="PROSITE" id="PS50086"/>
    </source>
</evidence>
<gene>
    <name evidence="3" type="ORF">B4U80_06895</name>
</gene>
<sequence length="157" mass="18045">VAKTFIRDANDYDVIGRARSCKAQSVDVVRSTFGATEIRDNKCRSSEDDENLSEIINSNKEEFNWQVVARILFVYAKLNPGQSYVQGMNEIIGPIYYVFANDNKIEWNVHCEADTFWCFTSLMSEIRDMYNSQMDSDHSSGQYCCVYCYLMNVFAGV</sequence>
<dbReference type="InterPro" id="IPR000195">
    <property type="entry name" value="Rab-GAP-TBC_dom"/>
</dbReference>
<feature type="non-terminal residue" evidence="3">
    <location>
        <position position="1"/>
    </location>
</feature>
<dbReference type="InterPro" id="IPR035969">
    <property type="entry name" value="Rab-GAP_TBC_sf"/>
</dbReference>
<dbReference type="PANTHER" id="PTHR22957:SF27">
    <property type="entry name" value="TBC1 DOMAIN FAMILY MEMBER 13"/>
    <property type="match status" value="1"/>
</dbReference>
<dbReference type="STRING" id="299467.A0A443QWM2"/>
<keyword evidence="4" id="KW-1185">Reference proteome</keyword>
<dbReference type="VEuPathDB" id="VectorBase:LDEU014148"/>
<feature type="domain" description="Rab-GAP TBC" evidence="2">
    <location>
        <begin position="1"/>
        <end position="157"/>
    </location>
</feature>
<dbReference type="Proteomes" id="UP000288716">
    <property type="component" value="Unassembled WGS sequence"/>
</dbReference>
<name>A0A443QWM2_9ACAR</name>
<evidence type="ECO:0000256" key="1">
    <source>
        <dbReference type="ARBA" id="ARBA00022468"/>
    </source>
</evidence>
<reference evidence="3 4" key="1">
    <citation type="journal article" date="2018" name="Gigascience">
        <title>Genomes of trombidid mites reveal novel predicted allergens and laterally-transferred genes associated with secondary metabolism.</title>
        <authorList>
            <person name="Dong X."/>
            <person name="Chaisiri K."/>
            <person name="Xia D."/>
            <person name="Armstrong S.D."/>
            <person name="Fang Y."/>
            <person name="Donnelly M.J."/>
            <person name="Kadowaki T."/>
            <person name="McGarry J.W."/>
            <person name="Darby A.C."/>
            <person name="Makepeace B.L."/>
        </authorList>
    </citation>
    <scope>NUCLEOTIDE SEQUENCE [LARGE SCALE GENOMIC DNA]</scope>
    <source>
        <strain evidence="3">UoL-UT</strain>
    </source>
</reference>
<keyword evidence="1" id="KW-0343">GTPase activation</keyword>
<dbReference type="Pfam" id="PF00566">
    <property type="entry name" value="RabGAP-TBC"/>
    <property type="match status" value="1"/>
</dbReference>
<comment type="caution">
    <text evidence="3">The sequence shown here is derived from an EMBL/GenBank/DDBJ whole genome shotgun (WGS) entry which is preliminary data.</text>
</comment>
<dbReference type="GO" id="GO:0006886">
    <property type="term" value="P:intracellular protein transport"/>
    <property type="evidence" value="ECO:0007669"/>
    <property type="project" value="TreeGrafter"/>
</dbReference>
<dbReference type="PANTHER" id="PTHR22957">
    <property type="entry name" value="TBC1 DOMAIN FAMILY MEMBER GTPASE-ACTIVATING PROTEIN"/>
    <property type="match status" value="1"/>
</dbReference>
<accession>A0A443QWM2</accession>
<dbReference type="AlphaFoldDB" id="A0A443QWM2"/>
<dbReference type="OrthoDB" id="10263206at2759"/>
<evidence type="ECO:0000313" key="3">
    <source>
        <dbReference type="EMBL" id="RWS07406.1"/>
    </source>
</evidence>